<dbReference type="Pfam" id="PF04264">
    <property type="entry name" value="YceI"/>
    <property type="match status" value="1"/>
</dbReference>
<keyword evidence="4" id="KW-1185">Reference proteome</keyword>
<feature type="chain" id="PRO_5037273714" evidence="1">
    <location>
        <begin position="23"/>
        <end position="223"/>
    </location>
</feature>
<dbReference type="SUPFAM" id="SSF101874">
    <property type="entry name" value="YceI-like"/>
    <property type="match status" value="1"/>
</dbReference>
<sequence>MQNNLIVNATLAAMLLTSTTFATIVVKESPVKSAVRKGTAKAVTYTVDPAQSAINWNAKKVTGKHDGTVKMAKGQLTVDGNKLTGGTFVADMTTMRDIDKGESNPFNERLVNHLRSEDFFGVEKYPTATFKITDVKPIANAKAGEPNYTVSGDLTIKDITKPQTFPATVNINGNVAQATAKMVVNRLEYDIKYRAAIIGTAADKIIDDTFSLDLKIVANKASM</sequence>
<dbReference type="InterPro" id="IPR007372">
    <property type="entry name" value="Lipid/polyisoprenoid-bd_YceI"/>
</dbReference>
<feature type="signal peptide" evidence="1">
    <location>
        <begin position="1"/>
        <end position="22"/>
    </location>
</feature>
<keyword evidence="1" id="KW-0732">Signal</keyword>
<feature type="domain" description="Lipid/polyisoprenoid-binding YceI-like" evidence="2">
    <location>
        <begin position="44"/>
        <end position="219"/>
    </location>
</feature>
<dbReference type="Gene3D" id="2.40.128.110">
    <property type="entry name" value="Lipid/polyisoprenoid-binding, YceI-like"/>
    <property type="match status" value="1"/>
</dbReference>
<dbReference type="SMART" id="SM00867">
    <property type="entry name" value="YceI"/>
    <property type="match status" value="1"/>
</dbReference>
<accession>A0A926XYR0</accession>
<dbReference type="RefSeq" id="WP_190888563.1">
    <property type="nucleotide sequence ID" value="NZ_JACWZY010000016.1"/>
</dbReference>
<evidence type="ECO:0000313" key="4">
    <source>
        <dbReference type="Proteomes" id="UP000598820"/>
    </source>
</evidence>
<dbReference type="AlphaFoldDB" id="A0A926XYR0"/>
<protein>
    <submittedName>
        <fullName evidence="3">YceI family protein</fullName>
    </submittedName>
</protein>
<dbReference type="PANTHER" id="PTHR34406">
    <property type="entry name" value="PROTEIN YCEI"/>
    <property type="match status" value="1"/>
</dbReference>
<dbReference type="InterPro" id="IPR036761">
    <property type="entry name" value="TTHA0802/YceI-like_sf"/>
</dbReference>
<evidence type="ECO:0000313" key="3">
    <source>
        <dbReference type="EMBL" id="MBD2702715.1"/>
    </source>
</evidence>
<evidence type="ECO:0000256" key="1">
    <source>
        <dbReference type="SAM" id="SignalP"/>
    </source>
</evidence>
<comment type="caution">
    <text evidence="3">The sequence shown here is derived from an EMBL/GenBank/DDBJ whole genome shotgun (WGS) entry which is preliminary data.</text>
</comment>
<dbReference type="Proteomes" id="UP000598820">
    <property type="component" value="Unassembled WGS sequence"/>
</dbReference>
<proteinExistence type="predicted"/>
<evidence type="ECO:0000259" key="2">
    <source>
        <dbReference type="SMART" id="SM00867"/>
    </source>
</evidence>
<organism evidence="3 4">
    <name type="scientific">Spirosoma profusum</name>
    <dbReference type="NCBI Taxonomy" id="2771354"/>
    <lineage>
        <taxon>Bacteria</taxon>
        <taxon>Pseudomonadati</taxon>
        <taxon>Bacteroidota</taxon>
        <taxon>Cytophagia</taxon>
        <taxon>Cytophagales</taxon>
        <taxon>Cytophagaceae</taxon>
        <taxon>Spirosoma</taxon>
    </lineage>
</organism>
<name>A0A926XYR0_9BACT</name>
<dbReference type="EMBL" id="JACWZY010000016">
    <property type="protein sequence ID" value="MBD2702715.1"/>
    <property type="molecule type" value="Genomic_DNA"/>
</dbReference>
<dbReference type="PANTHER" id="PTHR34406:SF1">
    <property type="entry name" value="PROTEIN YCEI"/>
    <property type="match status" value="1"/>
</dbReference>
<reference evidence="3" key="1">
    <citation type="submission" date="2020-09" db="EMBL/GenBank/DDBJ databases">
        <authorList>
            <person name="Kim M.K."/>
        </authorList>
    </citation>
    <scope>NUCLEOTIDE SEQUENCE</scope>
    <source>
        <strain evidence="3">BT702</strain>
    </source>
</reference>
<gene>
    <name evidence="3" type="ORF">IC229_18860</name>
</gene>